<feature type="transmembrane region" description="Helical" evidence="1">
    <location>
        <begin position="142"/>
        <end position="161"/>
    </location>
</feature>
<gene>
    <name evidence="2" type="ORF">Poli38472_004706</name>
</gene>
<evidence type="ECO:0000313" key="2">
    <source>
        <dbReference type="EMBL" id="TMW59637.1"/>
    </source>
</evidence>
<sequence>MNSIIYGLAVVALVPSWYYVSVNEQYLAATLPSECNKVLDSVIFYEPGLVYPYLTCMGEFGRAKQMDFYKFDLIFPFIFGMYDYGSLTRLWPEARASMGAFGLLTTLFDQLENTFTILALVKFPEQIHALAVGVSVFAGLKWVFFFASSAVVLAGLARLVLRAVLPGKTTLTKKTN</sequence>
<keyword evidence="3" id="KW-1185">Reference proteome</keyword>
<keyword evidence="1" id="KW-1133">Transmembrane helix</keyword>
<feature type="transmembrane region" description="Helical" evidence="1">
    <location>
        <begin position="68"/>
        <end position="85"/>
    </location>
</feature>
<reference evidence="2" key="1">
    <citation type="submission" date="2019-03" db="EMBL/GenBank/DDBJ databases">
        <title>Long read genome sequence of the mycoparasitic Pythium oligandrum ATCC 38472 isolated from sugarbeet rhizosphere.</title>
        <authorList>
            <person name="Gaulin E."/>
        </authorList>
    </citation>
    <scope>NUCLEOTIDE SEQUENCE</scope>
    <source>
        <strain evidence="2">ATCC 38472_TT</strain>
    </source>
</reference>
<dbReference type="EMBL" id="SPLM01000109">
    <property type="protein sequence ID" value="TMW59637.1"/>
    <property type="molecule type" value="Genomic_DNA"/>
</dbReference>
<dbReference type="AlphaFoldDB" id="A0A8K1CC48"/>
<comment type="caution">
    <text evidence="2">The sequence shown here is derived from an EMBL/GenBank/DDBJ whole genome shotgun (WGS) entry which is preliminary data.</text>
</comment>
<keyword evidence="1" id="KW-0812">Transmembrane</keyword>
<organism evidence="2 3">
    <name type="scientific">Pythium oligandrum</name>
    <name type="common">Mycoparasitic fungus</name>
    <dbReference type="NCBI Taxonomy" id="41045"/>
    <lineage>
        <taxon>Eukaryota</taxon>
        <taxon>Sar</taxon>
        <taxon>Stramenopiles</taxon>
        <taxon>Oomycota</taxon>
        <taxon>Peronosporomycetes</taxon>
        <taxon>Pythiales</taxon>
        <taxon>Pythiaceae</taxon>
        <taxon>Pythium</taxon>
    </lineage>
</organism>
<keyword evidence="1" id="KW-0472">Membrane</keyword>
<dbReference type="Proteomes" id="UP000794436">
    <property type="component" value="Unassembled WGS sequence"/>
</dbReference>
<protein>
    <submittedName>
        <fullName evidence="2">Uncharacterized protein</fullName>
    </submittedName>
</protein>
<evidence type="ECO:0000256" key="1">
    <source>
        <dbReference type="SAM" id="Phobius"/>
    </source>
</evidence>
<proteinExistence type="predicted"/>
<accession>A0A8K1CC48</accession>
<name>A0A8K1CC48_PYTOL</name>
<evidence type="ECO:0000313" key="3">
    <source>
        <dbReference type="Proteomes" id="UP000794436"/>
    </source>
</evidence>